<feature type="region of interest" description="Disordered" evidence="3">
    <location>
        <begin position="433"/>
        <end position="454"/>
    </location>
</feature>
<dbReference type="Gene3D" id="2.10.270.10">
    <property type="entry name" value="Cholin Binding"/>
    <property type="match status" value="1"/>
</dbReference>
<dbReference type="InterPro" id="IPR051922">
    <property type="entry name" value="Bact_Sporulation_Assoc"/>
</dbReference>
<organism evidence="6 7">
    <name type="scientific">Neobacillus novalis</name>
    <dbReference type="NCBI Taxonomy" id="220687"/>
    <lineage>
        <taxon>Bacteria</taxon>
        <taxon>Bacillati</taxon>
        <taxon>Bacillota</taxon>
        <taxon>Bacilli</taxon>
        <taxon>Bacillales</taxon>
        <taxon>Bacillaceae</taxon>
        <taxon>Neobacillus</taxon>
    </lineage>
</organism>
<dbReference type="Gene3D" id="2.10.270.20">
    <property type="match status" value="1"/>
</dbReference>
<dbReference type="EMBL" id="CP126114">
    <property type="protein sequence ID" value="WHY88705.1"/>
    <property type="molecule type" value="Genomic_DNA"/>
</dbReference>
<proteinExistence type="predicted"/>
<feature type="repeat" description="Cell wall-binding" evidence="2">
    <location>
        <begin position="540"/>
        <end position="559"/>
    </location>
</feature>
<evidence type="ECO:0000313" key="6">
    <source>
        <dbReference type="EMBL" id="WHY88705.1"/>
    </source>
</evidence>
<evidence type="ECO:0000256" key="2">
    <source>
        <dbReference type="PROSITE-ProRule" id="PRU00591"/>
    </source>
</evidence>
<feature type="domain" description="Sporulation stage II protein D amidase enhancer LytB N-terminal" evidence="5">
    <location>
        <begin position="125"/>
        <end position="203"/>
    </location>
</feature>
<dbReference type="Gene3D" id="2.20.120.10">
    <property type="entry name" value="Multimodular pneumococcal cell wall endolysin, domain 3"/>
    <property type="match status" value="1"/>
</dbReference>
<evidence type="ECO:0000259" key="5">
    <source>
        <dbReference type="Pfam" id="PF08486"/>
    </source>
</evidence>
<gene>
    <name evidence="6" type="ORF">QNH39_13085</name>
</gene>
<feature type="signal peptide" evidence="4">
    <location>
        <begin position="1"/>
        <end position="25"/>
    </location>
</feature>
<evidence type="ECO:0000256" key="1">
    <source>
        <dbReference type="ARBA" id="ARBA00022737"/>
    </source>
</evidence>
<dbReference type="InterPro" id="IPR013693">
    <property type="entry name" value="SpoIID/LytB_N"/>
</dbReference>
<evidence type="ECO:0000256" key="4">
    <source>
        <dbReference type="SAM" id="SignalP"/>
    </source>
</evidence>
<dbReference type="Pfam" id="PF01473">
    <property type="entry name" value="Choline_bind_1"/>
    <property type="match status" value="1"/>
</dbReference>
<accession>A0AA95MVA5</accession>
<dbReference type="GO" id="GO:0030435">
    <property type="term" value="P:sporulation resulting in formation of a cellular spore"/>
    <property type="evidence" value="ECO:0007669"/>
    <property type="project" value="InterPro"/>
</dbReference>
<sequence length="605" mass="66753">MRKILLTVAALSLLISLLTAGHGFALQPEPFVKVKLINFLGNKTEISLKPNGDYLTIDPNLNLKSGSTYLLKQVNGKLSLYKDGSFLNSFETFSVLPQKANSQLSINNRLYLGSFDFSIENKQFVRPVNSVLMEDYLKGVVPIEMYPSWNIESLKTQAVAARTYALGYLNRGVIDDTISYQVYGGYNWTPNTTKAVDETKGQAAQVNGRLIDAVYSASNGGITESNANAWGSPAVSYLSIKNDSYDPKTVWDFSFSKTQIDLTSKDLSKSAEWWSATNEMDVTITTNIKLWLSNNGYTNKDIKIVSISDFSLHSPGSGGRVSKGNITIDYLAKDNVDAAGKIIPQRVVFSNVNASTLRTMIGNRVMLSYLVDKIDADGNIVTVKGFGDGHGVGMSQWGAKYMADAGKTYEEILKFYYTGITLVNMYDGTSQSVSAPTSQSDSPATTVPPSQSVSPATVAKTGWVKENGKWFYFKSGGVKTTGWLKDANKWYYLNKNGEMLTGWLKDANKWYYLNQSGAMLTGWQKVSGKWYYLQPSGAMATGWLKDKGTWYYLTSSGAMATGWITVNGKRYYLTANGAMMTNRQLISGKWYLFHASGYLLTSPHG</sequence>
<reference evidence="6" key="1">
    <citation type="submission" date="2023-05" db="EMBL/GenBank/DDBJ databases">
        <title>Comparative genomics of Bacillaceae isolates and their secondary metabolite potential.</title>
        <authorList>
            <person name="Song L."/>
            <person name="Nielsen L.J."/>
            <person name="Mohite O."/>
            <person name="Xu X."/>
            <person name="Weber T."/>
            <person name="Kovacs A.T."/>
        </authorList>
    </citation>
    <scope>NUCLEOTIDE SEQUENCE</scope>
    <source>
        <strain evidence="6">XLM17</strain>
    </source>
</reference>
<dbReference type="PANTHER" id="PTHR30032:SF4">
    <property type="entry name" value="AMIDASE ENHANCER"/>
    <property type="match status" value="1"/>
</dbReference>
<dbReference type="AlphaFoldDB" id="A0AA95MVA5"/>
<feature type="repeat" description="Cell wall-binding" evidence="2">
    <location>
        <begin position="560"/>
        <end position="579"/>
    </location>
</feature>
<dbReference type="Pfam" id="PF08486">
    <property type="entry name" value="SpoIID"/>
    <property type="match status" value="1"/>
</dbReference>
<dbReference type="InterPro" id="IPR018337">
    <property type="entry name" value="Cell_wall/Cho-bd_repeat"/>
</dbReference>
<keyword evidence="1" id="KW-0677">Repeat</keyword>
<dbReference type="Proteomes" id="UP001178288">
    <property type="component" value="Chromosome"/>
</dbReference>
<feature type="repeat" description="Cell wall-binding" evidence="2">
    <location>
        <begin position="520"/>
        <end position="539"/>
    </location>
</feature>
<evidence type="ECO:0000256" key="3">
    <source>
        <dbReference type="SAM" id="MobiDB-lite"/>
    </source>
</evidence>
<name>A0AA95MVA5_9BACI</name>
<keyword evidence="4" id="KW-0732">Signal</keyword>
<evidence type="ECO:0000313" key="7">
    <source>
        <dbReference type="Proteomes" id="UP001178288"/>
    </source>
</evidence>
<dbReference type="PROSITE" id="PS51170">
    <property type="entry name" value="CW"/>
    <property type="match status" value="6"/>
</dbReference>
<dbReference type="SUPFAM" id="SSF69360">
    <property type="entry name" value="Cell wall binding repeat"/>
    <property type="match status" value="1"/>
</dbReference>
<feature type="chain" id="PRO_5041663456" evidence="4">
    <location>
        <begin position="26"/>
        <end position="605"/>
    </location>
</feature>
<feature type="repeat" description="Cell wall-binding" evidence="2">
    <location>
        <begin position="500"/>
        <end position="519"/>
    </location>
</feature>
<protein>
    <submittedName>
        <fullName evidence="6">SpoIID/LytB domain-containing protein</fullName>
    </submittedName>
</protein>
<feature type="repeat" description="Cell wall-binding" evidence="2">
    <location>
        <begin position="480"/>
        <end position="499"/>
    </location>
</feature>
<dbReference type="KEGG" id="nnv:QNH39_13085"/>
<dbReference type="GO" id="GO:0030288">
    <property type="term" value="C:outer membrane-bounded periplasmic space"/>
    <property type="evidence" value="ECO:0007669"/>
    <property type="project" value="TreeGrafter"/>
</dbReference>
<dbReference type="RefSeq" id="WP_066087035.1">
    <property type="nucleotide sequence ID" value="NZ_CP126114.1"/>
</dbReference>
<dbReference type="InterPro" id="IPR013486">
    <property type="entry name" value="SpoIID/LytB"/>
</dbReference>
<dbReference type="Pfam" id="PF19127">
    <property type="entry name" value="Choline_bind_3"/>
    <property type="match status" value="2"/>
</dbReference>
<dbReference type="PANTHER" id="PTHR30032">
    <property type="entry name" value="N-ACETYLMURAMOYL-L-ALANINE AMIDASE-RELATED"/>
    <property type="match status" value="1"/>
</dbReference>
<keyword evidence="7" id="KW-1185">Reference proteome</keyword>
<dbReference type="NCBIfam" id="TIGR02669">
    <property type="entry name" value="SpoIID_LytB"/>
    <property type="match status" value="1"/>
</dbReference>
<feature type="repeat" description="Cell wall-binding" evidence="2">
    <location>
        <begin position="460"/>
        <end position="479"/>
    </location>
</feature>